<dbReference type="eggNOG" id="COG0457">
    <property type="taxonomic scope" value="Bacteria"/>
</dbReference>
<name>A0A017T2Z0_9BACT</name>
<comment type="caution">
    <text evidence="4">The sequence shown here is derived from an EMBL/GenBank/DDBJ whole genome shotgun (WGS) entry which is preliminary data.</text>
</comment>
<evidence type="ECO:0000256" key="1">
    <source>
        <dbReference type="PROSITE-ProRule" id="PRU00339"/>
    </source>
</evidence>
<protein>
    <recommendedName>
        <fullName evidence="6">PEGA domain-containing protein</fullName>
    </recommendedName>
</protein>
<dbReference type="Proteomes" id="UP000019678">
    <property type="component" value="Unassembled WGS sequence"/>
</dbReference>
<feature type="transmembrane region" description="Helical" evidence="3">
    <location>
        <begin position="209"/>
        <end position="231"/>
    </location>
</feature>
<dbReference type="SUPFAM" id="SSF48452">
    <property type="entry name" value="TPR-like"/>
    <property type="match status" value="1"/>
</dbReference>
<dbReference type="InterPro" id="IPR011990">
    <property type="entry name" value="TPR-like_helical_dom_sf"/>
</dbReference>
<evidence type="ECO:0000313" key="5">
    <source>
        <dbReference type="Proteomes" id="UP000019678"/>
    </source>
</evidence>
<dbReference type="EMBL" id="ASRX01000049">
    <property type="protein sequence ID" value="EYF03215.1"/>
    <property type="molecule type" value="Genomic_DNA"/>
</dbReference>
<keyword evidence="5" id="KW-1185">Reference proteome</keyword>
<proteinExistence type="predicted"/>
<organism evidence="4 5">
    <name type="scientific">Chondromyces apiculatus DSM 436</name>
    <dbReference type="NCBI Taxonomy" id="1192034"/>
    <lineage>
        <taxon>Bacteria</taxon>
        <taxon>Pseudomonadati</taxon>
        <taxon>Myxococcota</taxon>
        <taxon>Polyangia</taxon>
        <taxon>Polyangiales</taxon>
        <taxon>Polyangiaceae</taxon>
        <taxon>Chondromyces</taxon>
    </lineage>
</organism>
<evidence type="ECO:0000256" key="2">
    <source>
        <dbReference type="SAM" id="MobiDB-lite"/>
    </source>
</evidence>
<sequence>MALVTTVAAPSWAIDSDAQAFFAQGRQLRGEGRCTDAILAFRRAFDLYPQGLGALRNIAECEEELGQFASARVSWWSLRRAALQSNEPKYEGWETDAESAYKRLESKVARLTVHLKGEGQAQAELNIDGRPLDPRLLGVEIERDVGPHQLTLTYGGAAPVVRHIELTAGEREAVTLDIPRPVAVTQTPTVKKPGGDEDEPAKGSKAMRIAGIAAMSVGGASAVGAVVSVLLRNAALGEIEETCPDYQGCNPSLESTESRGRTAATLVNVFGAVAIVGVGVGVPLFVLGSRSSSPSAPSAPSSPKSPKAASSLPQLRVGVGPIGGGWAAQIGGKF</sequence>
<dbReference type="STRING" id="1192034.CAP_5719"/>
<dbReference type="AlphaFoldDB" id="A0A017T2Z0"/>
<evidence type="ECO:0000256" key="3">
    <source>
        <dbReference type="SAM" id="Phobius"/>
    </source>
</evidence>
<keyword evidence="3" id="KW-0812">Transmembrane</keyword>
<dbReference type="PROSITE" id="PS50005">
    <property type="entry name" value="TPR"/>
    <property type="match status" value="1"/>
</dbReference>
<accession>A0A017T2Z0</accession>
<keyword evidence="1" id="KW-0802">TPR repeat</keyword>
<gene>
    <name evidence="4" type="ORF">CAP_5719</name>
</gene>
<keyword evidence="3" id="KW-0472">Membrane</keyword>
<feature type="compositionally biased region" description="Low complexity" evidence="2">
    <location>
        <begin position="292"/>
        <end position="311"/>
    </location>
</feature>
<evidence type="ECO:0008006" key="6">
    <source>
        <dbReference type="Google" id="ProtNLM"/>
    </source>
</evidence>
<evidence type="ECO:0000313" key="4">
    <source>
        <dbReference type="EMBL" id="EYF03215.1"/>
    </source>
</evidence>
<feature type="transmembrane region" description="Helical" evidence="3">
    <location>
        <begin position="263"/>
        <end position="287"/>
    </location>
</feature>
<dbReference type="Gene3D" id="1.25.40.10">
    <property type="entry name" value="Tetratricopeptide repeat domain"/>
    <property type="match status" value="1"/>
</dbReference>
<reference evidence="4 5" key="1">
    <citation type="submission" date="2013-05" db="EMBL/GenBank/DDBJ databases">
        <title>Genome assembly of Chondromyces apiculatus DSM 436.</title>
        <authorList>
            <person name="Sharma G."/>
            <person name="Khatri I."/>
            <person name="Kaur C."/>
            <person name="Mayilraj S."/>
            <person name="Subramanian S."/>
        </authorList>
    </citation>
    <scope>NUCLEOTIDE SEQUENCE [LARGE SCALE GENOMIC DNA]</scope>
    <source>
        <strain evidence="4 5">DSM 436</strain>
    </source>
</reference>
<feature type="repeat" description="TPR" evidence="1">
    <location>
        <begin position="18"/>
        <end position="51"/>
    </location>
</feature>
<dbReference type="InterPro" id="IPR019734">
    <property type="entry name" value="TPR_rpt"/>
</dbReference>
<keyword evidence="3" id="KW-1133">Transmembrane helix</keyword>
<feature type="region of interest" description="Disordered" evidence="2">
    <location>
        <begin position="292"/>
        <end position="312"/>
    </location>
</feature>